<reference evidence="1" key="2">
    <citation type="journal article" date="2014" name="ISME J.">
        <title>Microbial stratification in low pH oxic and suboxic macroscopic growths along an acid mine drainage.</title>
        <authorList>
            <person name="Mendez-Garcia C."/>
            <person name="Mesa V."/>
            <person name="Sprenger R.R."/>
            <person name="Richter M."/>
            <person name="Diez M.S."/>
            <person name="Solano J."/>
            <person name="Bargiela R."/>
            <person name="Golyshina O.V."/>
            <person name="Manteca A."/>
            <person name="Ramos J.L."/>
            <person name="Gallego J.R."/>
            <person name="Llorente I."/>
            <person name="Martins Dos Santos V.A."/>
            <person name="Jensen O.N."/>
            <person name="Pelaez A.I."/>
            <person name="Sanchez J."/>
            <person name="Ferrer M."/>
        </authorList>
    </citation>
    <scope>NUCLEOTIDE SEQUENCE</scope>
</reference>
<dbReference type="AlphaFoldDB" id="T1BSJ3"/>
<organism evidence="1">
    <name type="scientific">mine drainage metagenome</name>
    <dbReference type="NCBI Taxonomy" id="410659"/>
    <lineage>
        <taxon>unclassified sequences</taxon>
        <taxon>metagenomes</taxon>
        <taxon>ecological metagenomes</taxon>
    </lineage>
</organism>
<proteinExistence type="predicted"/>
<feature type="non-terminal residue" evidence="1">
    <location>
        <position position="176"/>
    </location>
</feature>
<dbReference type="SUPFAM" id="SSF117281">
    <property type="entry name" value="Kelch motif"/>
    <property type="match status" value="1"/>
</dbReference>
<comment type="caution">
    <text evidence="1">The sequence shown here is derived from an EMBL/GenBank/DDBJ whole genome shotgun (WGS) entry which is preliminary data.</text>
</comment>
<evidence type="ECO:0008006" key="2">
    <source>
        <dbReference type="Google" id="ProtNLM"/>
    </source>
</evidence>
<dbReference type="InterPro" id="IPR015915">
    <property type="entry name" value="Kelch-typ_b-propeller"/>
</dbReference>
<dbReference type="Gene3D" id="2.120.10.80">
    <property type="entry name" value="Kelch-type beta propeller"/>
    <property type="match status" value="2"/>
</dbReference>
<accession>T1BSJ3</accession>
<gene>
    <name evidence="1" type="ORF">B1A_05243</name>
</gene>
<evidence type="ECO:0000313" key="1">
    <source>
        <dbReference type="EMBL" id="EQD72847.1"/>
    </source>
</evidence>
<reference evidence="1" key="1">
    <citation type="submission" date="2013-08" db="EMBL/GenBank/DDBJ databases">
        <authorList>
            <person name="Mendez C."/>
            <person name="Richter M."/>
            <person name="Ferrer M."/>
            <person name="Sanchez J."/>
        </authorList>
    </citation>
    <scope>NUCLEOTIDE SEQUENCE</scope>
</reference>
<sequence length="176" mass="18712">MTYDAGDGVVLMYGGTDTAGTAYSDTWAFTGGHWKKLSPSGSSPGRYRASMAYDAADNETVLFGGCTASSCPDSSTWVFHNDSWKQLSPSTHPSSRTYYYEDYAPSYSELLLFGGATETTTATFNDLYSFANGTWTDRSSNVSGAPSDRAYGELANDPADGYLLLFGGATESSSGS</sequence>
<dbReference type="EMBL" id="AUZX01003821">
    <property type="protein sequence ID" value="EQD72847.1"/>
    <property type="molecule type" value="Genomic_DNA"/>
</dbReference>
<protein>
    <recommendedName>
        <fullName evidence="2">Kelch repeat-containing protein</fullName>
    </recommendedName>
</protein>
<name>T1BSJ3_9ZZZZ</name>